<keyword evidence="3" id="KW-1185">Reference proteome</keyword>
<protein>
    <submittedName>
        <fullName evidence="2">Uncharacterized protein</fullName>
    </submittedName>
</protein>
<feature type="compositionally biased region" description="Basic and acidic residues" evidence="1">
    <location>
        <begin position="57"/>
        <end position="79"/>
    </location>
</feature>
<feature type="region of interest" description="Disordered" evidence="1">
    <location>
        <begin position="43"/>
        <end position="149"/>
    </location>
</feature>
<gene>
    <name evidence="2" type="ORF">NLS_LOCUS4371</name>
</gene>
<dbReference type="Proteomes" id="UP000277928">
    <property type="component" value="Unassembled WGS sequence"/>
</dbReference>
<proteinExistence type="predicted"/>
<name>A0A3P6T8E3_LITSI</name>
<feature type="compositionally biased region" description="Gly residues" evidence="1">
    <location>
        <begin position="96"/>
        <end position="115"/>
    </location>
</feature>
<organism evidence="2 3">
    <name type="scientific">Litomosoides sigmodontis</name>
    <name type="common">Filarial nematode worm</name>
    <dbReference type="NCBI Taxonomy" id="42156"/>
    <lineage>
        <taxon>Eukaryota</taxon>
        <taxon>Metazoa</taxon>
        <taxon>Ecdysozoa</taxon>
        <taxon>Nematoda</taxon>
        <taxon>Chromadorea</taxon>
        <taxon>Rhabditida</taxon>
        <taxon>Spirurina</taxon>
        <taxon>Spiruromorpha</taxon>
        <taxon>Filarioidea</taxon>
        <taxon>Onchocercidae</taxon>
        <taxon>Litomosoides</taxon>
    </lineage>
</organism>
<dbReference type="OMA" id="MECASQK"/>
<dbReference type="OrthoDB" id="5875710at2759"/>
<evidence type="ECO:0000313" key="2">
    <source>
        <dbReference type="EMBL" id="VDK79143.1"/>
    </source>
</evidence>
<dbReference type="EMBL" id="UYRX01000278">
    <property type="protein sequence ID" value="VDK79143.1"/>
    <property type="molecule type" value="Genomic_DNA"/>
</dbReference>
<feature type="compositionally biased region" description="Basic and acidic residues" evidence="1">
    <location>
        <begin position="119"/>
        <end position="128"/>
    </location>
</feature>
<reference evidence="2 3" key="1">
    <citation type="submission" date="2018-08" db="EMBL/GenBank/DDBJ databases">
        <authorList>
            <person name="Laetsch R D."/>
            <person name="Stevens L."/>
            <person name="Kumar S."/>
            <person name="Blaxter L. M."/>
        </authorList>
    </citation>
    <scope>NUCLEOTIDE SEQUENCE [LARGE SCALE GENOMIC DNA]</scope>
</reference>
<dbReference type="AlphaFoldDB" id="A0A3P6T8E3"/>
<feature type="region of interest" description="Disordered" evidence="1">
    <location>
        <begin position="1"/>
        <end position="31"/>
    </location>
</feature>
<sequence>MRSVAPPMTQGQQAAPIVPPPAYAKNSPTAALLRPNAQASIVATSPTELSAPQELNADTKKSTSKEKEKEGREPEELPAKDVGVANEKGGKEGADGEGAGGEGGEGGGGRGGEGGSECVDEKGGKTDDGLDECPDLTPDVLKNILNDGC</sequence>
<evidence type="ECO:0000313" key="3">
    <source>
        <dbReference type="Proteomes" id="UP000277928"/>
    </source>
</evidence>
<accession>A0A3P6T8E3</accession>
<evidence type="ECO:0000256" key="1">
    <source>
        <dbReference type="SAM" id="MobiDB-lite"/>
    </source>
</evidence>